<reference evidence="1" key="1">
    <citation type="journal article" date="2023" name="Nat. Commun.">
        <title>Diploid and tetraploid genomes of Acorus and the evolution of monocots.</title>
        <authorList>
            <person name="Ma L."/>
            <person name="Liu K.W."/>
            <person name="Li Z."/>
            <person name="Hsiao Y.Y."/>
            <person name="Qi Y."/>
            <person name="Fu T."/>
            <person name="Tang G.D."/>
            <person name="Zhang D."/>
            <person name="Sun W.H."/>
            <person name="Liu D.K."/>
            <person name="Li Y."/>
            <person name="Chen G.Z."/>
            <person name="Liu X.D."/>
            <person name="Liao X.Y."/>
            <person name="Jiang Y.T."/>
            <person name="Yu X."/>
            <person name="Hao Y."/>
            <person name="Huang J."/>
            <person name="Zhao X.W."/>
            <person name="Ke S."/>
            <person name="Chen Y.Y."/>
            <person name="Wu W.L."/>
            <person name="Hsu J.L."/>
            <person name="Lin Y.F."/>
            <person name="Huang M.D."/>
            <person name="Li C.Y."/>
            <person name="Huang L."/>
            <person name="Wang Z.W."/>
            <person name="Zhao X."/>
            <person name="Zhong W.Y."/>
            <person name="Peng D.H."/>
            <person name="Ahmad S."/>
            <person name="Lan S."/>
            <person name="Zhang J.S."/>
            <person name="Tsai W.C."/>
            <person name="Van de Peer Y."/>
            <person name="Liu Z.J."/>
        </authorList>
    </citation>
    <scope>NUCLEOTIDE SEQUENCE</scope>
    <source>
        <strain evidence="1">CP</strain>
    </source>
</reference>
<sequence length="93" mass="10122">MSTSAWKAIQTKRAGRTAWGGSKRSFAMPAGLATFSSSSSLDHHAVVTTTTTGEARIYSDIMETLRKSIYKVRAIKERLKQGILSTNKLMGGK</sequence>
<gene>
    <name evidence="1" type="ORF">QJS10_CPB11g01728</name>
</gene>
<reference evidence="1" key="2">
    <citation type="submission" date="2023-06" db="EMBL/GenBank/DDBJ databases">
        <authorList>
            <person name="Ma L."/>
            <person name="Liu K.-W."/>
            <person name="Li Z."/>
            <person name="Hsiao Y.-Y."/>
            <person name="Qi Y."/>
            <person name="Fu T."/>
            <person name="Tang G."/>
            <person name="Zhang D."/>
            <person name="Sun W.-H."/>
            <person name="Liu D.-K."/>
            <person name="Li Y."/>
            <person name="Chen G.-Z."/>
            <person name="Liu X.-D."/>
            <person name="Liao X.-Y."/>
            <person name="Jiang Y.-T."/>
            <person name="Yu X."/>
            <person name="Hao Y."/>
            <person name="Huang J."/>
            <person name="Zhao X.-W."/>
            <person name="Ke S."/>
            <person name="Chen Y.-Y."/>
            <person name="Wu W.-L."/>
            <person name="Hsu J.-L."/>
            <person name="Lin Y.-F."/>
            <person name="Huang M.-D."/>
            <person name="Li C.-Y."/>
            <person name="Huang L."/>
            <person name="Wang Z.-W."/>
            <person name="Zhao X."/>
            <person name="Zhong W.-Y."/>
            <person name="Peng D.-H."/>
            <person name="Ahmad S."/>
            <person name="Lan S."/>
            <person name="Zhang J.-S."/>
            <person name="Tsai W.-C."/>
            <person name="Van De Peer Y."/>
            <person name="Liu Z.-J."/>
        </authorList>
    </citation>
    <scope>NUCLEOTIDE SEQUENCE</scope>
    <source>
        <strain evidence="1">CP</strain>
        <tissue evidence="1">Leaves</tissue>
    </source>
</reference>
<evidence type="ECO:0000313" key="1">
    <source>
        <dbReference type="EMBL" id="KAK1303233.1"/>
    </source>
</evidence>
<proteinExistence type="predicted"/>
<evidence type="ECO:0000313" key="2">
    <source>
        <dbReference type="Proteomes" id="UP001180020"/>
    </source>
</evidence>
<name>A0AAV9DSI1_ACOCL</name>
<accession>A0AAV9DSI1</accession>
<organism evidence="1 2">
    <name type="scientific">Acorus calamus</name>
    <name type="common">Sweet flag</name>
    <dbReference type="NCBI Taxonomy" id="4465"/>
    <lineage>
        <taxon>Eukaryota</taxon>
        <taxon>Viridiplantae</taxon>
        <taxon>Streptophyta</taxon>
        <taxon>Embryophyta</taxon>
        <taxon>Tracheophyta</taxon>
        <taxon>Spermatophyta</taxon>
        <taxon>Magnoliopsida</taxon>
        <taxon>Liliopsida</taxon>
        <taxon>Acoraceae</taxon>
        <taxon>Acorus</taxon>
    </lineage>
</organism>
<keyword evidence="2" id="KW-1185">Reference proteome</keyword>
<comment type="caution">
    <text evidence="1">The sequence shown here is derived from an EMBL/GenBank/DDBJ whole genome shotgun (WGS) entry which is preliminary data.</text>
</comment>
<protein>
    <submittedName>
        <fullName evidence="1">Uncharacterized protein</fullName>
    </submittedName>
</protein>
<dbReference type="AlphaFoldDB" id="A0AAV9DSI1"/>
<dbReference type="EMBL" id="JAUJYO010000011">
    <property type="protein sequence ID" value="KAK1303233.1"/>
    <property type="molecule type" value="Genomic_DNA"/>
</dbReference>
<dbReference type="Proteomes" id="UP001180020">
    <property type="component" value="Unassembled WGS sequence"/>
</dbReference>